<dbReference type="EMBL" id="KJ645900">
    <property type="protein sequence ID" value="AII17253.1"/>
    <property type="molecule type" value="Genomic_DNA"/>
</dbReference>
<reference evidence="1 2" key="1">
    <citation type="journal article" date="2014" name="Virology">
        <title>Genome of brown tide virus (AaV), the little giant of the Megaviridae, elucidates NCLDV genome expansion and host-virus coevolution.</title>
        <authorList>
            <person name="Moniruzzaman M."/>
            <person name="LeCleir G.R."/>
            <person name="Brown C.M."/>
            <person name="Gobler C.J."/>
            <person name="Bidle K.D."/>
            <person name="Wilson W.H."/>
            <person name="Wilhelm S.W."/>
        </authorList>
    </citation>
    <scope>NUCLEOTIDE SEQUENCE [LARGE SCALE GENOMIC DNA]</scope>
    <source>
        <strain evidence="1">BtV-01</strain>
    </source>
</reference>
<dbReference type="Proteomes" id="UP000028667">
    <property type="component" value="Segment"/>
</dbReference>
<name>A0A076FMS9_9VIRU</name>
<evidence type="ECO:0000313" key="2">
    <source>
        <dbReference type="Proteomes" id="UP000028667"/>
    </source>
</evidence>
<dbReference type="RefSeq" id="YP_009052373.1">
    <property type="nucleotide sequence ID" value="NC_024697.1"/>
</dbReference>
<proteinExistence type="predicted"/>
<gene>
    <name evidence="1" type="ORF">AaV_299</name>
</gene>
<keyword evidence="2" id="KW-1185">Reference proteome</keyword>
<protein>
    <submittedName>
        <fullName evidence="1">Uncharacterized protein</fullName>
    </submittedName>
</protein>
<evidence type="ECO:0000313" key="1">
    <source>
        <dbReference type="EMBL" id="AII17253.1"/>
    </source>
</evidence>
<dbReference type="KEGG" id="vg:20041610"/>
<sequence length="235" mass="28111">MIPQRTTNTLREDITCVFNNTMNKDQYISGIYVFSRMFASDIMSNIAQNVYVKRNLVLLSTKYGGNMSTDDYHLLRYQRLMYYNFKEILWSKGLSKTYDSIEQAKSGIVSLKKMCKQKRDEKKYVKQLYHASVINGEIYQDRTMFLDSCLSDLENKLRRTKCNLTKDVKKAKQMHKPIRTSLRRYRTSKNKLCYAWKDRFIMHYRPRLNIQSVDLKKCYQDILIESLRKRYEASL</sequence>
<organism evidence="1 2">
    <name type="scientific">Aureococcus anophagefferens virus</name>
    <dbReference type="NCBI Taxonomy" id="1474867"/>
    <lineage>
        <taxon>Viruses</taxon>
        <taxon>Varidnaviria</taxon>
        <taxon>Bamfordvirae</taxon>
        <taxon>Nucleocytoviricota</taxon>
        <taxon>Megaviricetes</taxon>
        <taxon>Imitervirales</taxon>
        <taxon>Schizomimiviridae</taxon>
        <taxon>Kratosvirus</taxon>
        <taxon>Kratosvirus quantuckense</taxon>
    </lineage>
</organism>
<dbReference type="GeneID" id="20041610"/>
<accession>A0A076FMS9</accession>